<evidence type="ECO:0000313" key="2">
    <source>
        <dbReference type="Proteomes" id="UP000038045"/>
    </source>
</evidence>
<keyword evidence="2" id="KW-1185">Reference proteome</keyword>
<feature type="compositionally biased region" description="Basic and acidic residues" evidence="1">
    <location>
        <begin position="659"/>
        <end position="668"/>
    </location>
</feature>
<protein>
    <submittedName>
        <fullName evidence="3">Ubiquitin carboxyl-terminal hydrolase</fullName>
    </submittedName>
</protein>
<name>A0A0N4ZSN2_PARTI</name>
<evidence type="ECO:0000256" key="1">
    <source>
        <dbReference type="SAM" id="MobiDB-lite"/>
    </source>
</evidence>
<feature type="compositionally biased region" description="Polar residues" evidence="1">
    <location>
        <begin position="23"/>
        <end position="39"/>
    </location>
</feature>
<feature type="region of interest" description="Disordered" evidence="1">
    <location>
        <begin position="827"/>
        <end position="936"/>
    </location>
</feature>
<dbReference type="AlphaFoldDB" id="A0A0N4ZSN2"/>
<dbReference type="Proteomes" id="UP000038045">
    <property type="component" value="Unplaced"/>
</dbReference>
<sequence>MENNNRSRSSNLASKGRERHTRSFSNNDNNAHSKSSNAKKPTYHYKTKRSITRSRSNSTSKTFSEFSDVSLCEKFGLEAIMEKFFKSKIFICADQCYSFDGTKGIHVSYKFIIASKNSPYFPESNYEDKIPIAIYESDSTPHIVKDKTLGNITYGNSRIALHIFEGYVIFKRDMYIPYISYPSTNSKGIFNNKVHIELMIRRYSNNEYKIDGEKLDWPYKISTCQITSDLTNNGYEVHFKDVMETWYGLEQFQPKSEDYNIGIVTSKEKESFHRSSFEMKNGEKCSKISRKLVFPSSTIGETFEVAYTKEFFMNYIEGKWIKESEHKSSSGNNTKLGISNLDIDMNDTIKNFEVPHPNKENTRNISKSVISRETDKSLAAFGNTPIHTLNKSHNLKTQDNTLIPIDHSTPKVGSIGNRTALLKSRPPKCTIENKEGDRTMDRTIYHSMLVNDNITIRSQDTSLTKSLKNNKINVSKAIDQMLGDVKKHASNIVDIVNTKNGEEGTKDISLYYSGRENLSTSPVSLKIPKMETDSNVPIIFQGNSIPSSPFESFSKRLDTTQESKINLTQSPMNVTDELSLRNGKSLSTIKEMSLEQTQLSFNNSKGTIPFFSSRNINKSADSFTMNCDVTQNSEIAIPDIEAMKCKNSNASLTNSSTRSVDDDSHNKTVSEQSLQEYEKNIQHNVSINDEFQRTFDLDLDKTSSSNMNLSGLQLNKTQESNKSTDINNSFLSSAKTPLNVSLDRPAIMKSIVRDSPNIARPKTPASINKSNFISKEFNEKTKLSNVSEKNSEGRPSNFNISTSYLQTSRILQTPVPAKRATSAFGLRGDTTHITPNVTKSDESVISTPKSNQYRALSATPTKKFRSSSFKETPVKSVNQTTPPSKKREPINSTVSPFRGKPKTNYFRESRDTSIKNTPSSKTNEYDDKNVSLSERSNKSNTLFRSNEVVEKTAKDVPQNIDLNTLELIKNMESFSLQKMNTTFPVAQKRDVIVSGHLSCSTITNTKIDKNICEECQDIKIETLILINNEAKRLTHCYTFNGYPSKSNIKILSIQVDDKMYYKSNEAYNINFNN</sequence>
<feature type="region of interest" description="Disordered" evidence="1">
    <location>
        <begin position="651"/>
        <end position="670"/>
    </location>
</feature>
<feature type="compositionally biased region" description="Low complexity" evidence="1">
    <location>
        <begin position="1"/>
        <end position="11"/>
    </location>
</feature>
<proteinExistence type="predicted"/>
<reference evidence="3" key="1">
    <citation type="submission" date="2017-02" db="UniProtKB">
        <authorList>
            <consortium name="WormBaseParasite"/>
        </authorList>
    </citation>
    <scope>IDENTIFICATION</scope>
</reference>
<evidence type="ECO:0000313" key="3">
    <source>
        <dbReference type="WBParaSite" id="PTRK_0001151400.2"/>
    </source>
</evidence>
<organism evidence="2 3">
    <name type="scientific">Parastrongyloides trichosuri</name>
    <name type="common">Possum-specific nematode worm</name>
    <dbReference type="NCBI Taxonomy" id="131310"/>
    <lineage>
        <taxon>Eukaryota</taxon>
        <taxon>Metazoa</taxon>
        <taxon>Ecdysozoa</taxon>
        <taxon>Nematoda</taxon>
        <taxon>Chromadorea</taxon>
        <taxon>Rhabditida</taxon>
        <taxon>Tylenchina</taxon>
        <taxon>Panagrolaimomorpha</taxon>
        <taxon>Strongyloidoidea</taxon>
        <taxon>Strongyloididae</taxon>
        <taxon>Parastrongyloides</taxon>
    </lineage>
</organism>
<accession>A0A0N4ZSN2</accession>
<feature type="compositionally biased region" description="Polar residues" evidence="1">
    <location>
        <begin position="831"/>
        <end position="883"/>
    </location>
</feature>
<feature type="region of interest" description="Disordered" evidence="1">
    <location>
        <begin position="1"/>
        <end position="57"/>
    </location>
</feature>
<feature type="compositionally biased region" description="Basic residues" evidence="1">
    <location>
        <begin position="41"/>
        <end position="52"/>
    </location>
</feature>
<dbReference type="WBParaSite" id="PTRK_0001151400.2">
    <property type="protein sequence ID" value="PTRK_0001151400.2"/>
    <property type="gene ID" value="PTRK_0001151400"/>
</dbReference>